<dbReference type="InterPro" id="IPR036291">
    <property type="entry name" value="NAD(P)-bd_dom_sf"/>
</dbReference>
<dbReference type="InterPro" id="IPR003462">
    <property type="entry name" value="ODC_Mu_crystall"/>
</dbReference>
<accession>A0ABV3SA04</accession>
<comment type="caution">
    <text evidence="1">The sequence shown here is derived from an EMBL/GenBank/DDBJ whole genome shotgun (WGS) entry which is preliminary data.</text>
</comment>
<reference evidence="1 2" key="1">
    <citation type="submission" date="2024-02" db="EMBL/GenBank/DDBJ databases">
        <title>New especies of Spiribacter isolated from saline water.</title>
        <authorList>
            <person name="Leon M.J."/>
            <person name="De La Haba R."/>
            <person name="Sanchez-Porro C."/>
            <person name="Ventosa A."/>
        </authorList>
    </citation>
    <scope>NUCLEOTIDE SEQUENCE [LARGE SCALE GENOMIC DNA]</scope>
    <source>
        <strain evidence="2">ag22IC4-227</strain>
    </source>
</reference>
<dbReference type="Gene3D" id="3.30.1780.10">
    <property type="entry name" value="ornithine cyclodeaminase, domain 1"/>
    <property type="match status" value="1"/>
</dbReference>
<organism evidence="1 2">
    <name type="scientific">Spiribacter onubensis</name>
    <dbReference type="NCBI Taxonomy" id="3122420"/>
    <lineage>
        <taxon>Bacteria</taxon>
        <taxon>Pseudomonadati</taxon>
        <taxon>Pseudomonadota</taxon>
        <taxon>Gammaproteobacteria</taxon>
        <taxon>Chromatiales</taxon>
        <taxon>Ectothiorhodospiraceae</taxon>
        <taxon>Spiribacter</taxon>
    </lineage>
</organism>
<dbReference type="InterPro" id="IPR023401">
    <property type="entry name" value="ODC_N"/>
</dbReference>
<sequence length="308" mass="32964">MRQLDREQTLAHLDYQSVADACAEVLRLDRAGRTACPPRGFMPLAEDGTLLLMPATDGELAITKLVTVHPRNSEQGRPTIQGEMIILDAATGTRKLMVDGGAVSARRTAAVSLLAAQRLAPRTDTPLLVYGAGTQARTHLEAFRDGLGIRRAFLHSRTRRRAEALAADMNEQGMNVTVIDDPRAVLEEVRLIVTATTATEPFLPASLPQDTFVAAVGAFRPHMAEIPAALLQQGNVIVDTAEGARDEAGDLIQAHEAGAFQWSDAVTLESVIVDGQPPNGEGPVIFKSVGQSLWDLAAGRVLVQSIDP</sequence>
<dbReference type="Gene3D" id="3.40.50.720">
    <property type="entry name" value="NAD(P)-binding Rossmann-like Domain"/>
    <property type="match status" value="1"/>
</dbReference>
<dbReference type="PANTHER" id="PTHR13812:SF19">
    <property type="entry name" value="KETIMINE REDUCTASE MU-CRYSTALLIN"/>
    <property type="match status" value="1"/>
</dbReference>
<evidence type="ECO:0000313" key="1">
    <source>
        <dbReference type="EMBL" id="MEX0386952.1"/>
    </source>
</evidence>
<dbReference type="Pfam" id="PF02423">
    <property type="entry name" value="OCD_Mu_crystall"/>
    <property type="match status" value="1"/>
</dbReference>
<dbReference type="EMBL" id="JBAKFJ010000001">
    <property type="protein sequence ID" value="MEX0386952.1"/>
    <property type="molecule type" value="Genomic_DNA"/>
</dbReference>
<protein>
    <submittedName>
        <fullName evidence="1">Delta(1)-pyrroline-2-carboxylate reductase family protein</fullName>
    </submittedName>
</protein>
<evidence type="ECO:0000313" key="2">
    <source>
        <dbReference type="Proteomes" id="UP001556653"/>
    </source>
</evidence>
<dbReference type="NCBIfam" id="NF005603">
    <property type="entry name" value="PRK07340.1"/>
    <property type="match status" value="1"/>
</dbReference>
<gene>
    <name evidence="1" type="ORF">V6X64_08115</name>
</gene>
<proteinExistence type="predicted"/>
<keyword evidence="2" id="KW-1185">Reference proteome</keyword>
<name>A0ABV3SA04_9GAMM</name>
<dbReference type="PIRSF" id="PIRSF001439">
    <property type="entry name" value="CryM"/>
    <property type="match status" value="1"/>
</dbReference>
<dbReference type="Proteomes" id="UP001556653">
    <property type="component" value="Unassembled WGS sequence"/>
</dbReference>
<dbReference type="PANTHER" id="PTHR13812">
    <property type="entry name" value="KETIMINE REDUCTASE MU-CRYSTALLIN"/>
    <property type="match status" value="1"/>
</dbReference>
<dbReference type="RefSeq" id="WP_367967450.1">
    <property type="nucleotide sequence ID" value="NZ_JBAKFJ010000001.1"/>
</dbReference>
<dbReference type="SUPFAM" id="SSF51735">
    <property type="entry name" value="NAD(P)-binding Rossmann-fold domains"/>
    <property type="match status" value="1"/>
</dbReference>